<evidence type="ECO:0000313" key="2">
    <source>
        <dbReference type="EMBL" id="RZS60768.1"/>
    </source>
</evidence>
<feature type="transmembrane region" description="Helical" evidence="1">
    <location>
        <begin position="81"/>
        <end position="104"/>
    </location>
</feature>
<feature type="transmembrane region" description="Helical" evidence="1">
    <location>
        <begin position="25"/>
        <end position="47"/>
    </location>
</feature>
<proteinExistence type="predicted"/>
<dbReference type="Proteomes" id="UP000293852">
    <property type="component" value="Unassembled WGS sequence"/>
</dbReference>
<protein>
    <submittedName>
        <fullName evidence="2">Uncharacterized protein</fullName>
    </submittedName>
</protein>
<keyword evidence="1" id="KW-0472">Membrane</keyword>
<keyword evidence="1" id="KW-1133">Transmembrane helix</keyword>
<gene>
    <name evidence="2" type="ORF">EV386_1048</name>
</gene>
<sequence length="173" mass="17455">MVSFAGYPLGGYAALLLTGRVDGPAPALAGGLLTGAILGAIQVWALGRARPHPWAWVLATAVGLMVGVAAGAALVDYRTDLGSLVVQGAVAGTLTGIVQAVVLVPRLGARALLWPPYLGGAYAIGWAVTTSAGIDVDRQFTVFGASGALVVVVLTTVLPLVLGVRRGAEERTS</sequence>
<comment type="caution">
    <text evidence="2">The sequence shown here is derived from an EMBL/GenBank/DDBJ whole genome shotgun (WGS) entry which is preliminary data.</text>
</comment>
<feature type="transmembrane region" description="Helical" evidence="1">
    <location>
        <begin position="140"/>
        <end position="164"/>
    </location>
</feature>
<reference evidence="2 3" key="1">
    <citation type="submission" date="2019-02" db="EMBL/GenBank/DDBJ databases">
        <title>Sequencing the genomes of 1000 actinobacteria strains.</title>
        <authorList>
            <person name="Klenk H.-P."/>
        </authorList>
    </citation>
    <scope>NUCLEOTIDE SEQUENCE [LARGE SCALE GENOMIC DNA]</scope>
    <source>
        <strain evidence="2 3">DSM 16932</strain>
    </source>
</reference>
<name>A0A4Q7M2R9_9MICO</name>
<accession>A0A4Q7M2R9</accession>
<feature type="transmembrane region" description="Helical" evidence="1">
    <location>
        <begin position="54"/>
        <end position="75"/>
    </location>
</feature>
<keyword evidence="3" id="KW-1185">Reference proteome</keyword>
<evidence type="ECO:0000256" key="1">
    <source>
        <dbReference type="SAM" id="Phobius"/>
    </source>
</evidence>
<feature type="transmembrane region" description="Helical" evidence="1">
    <location>
        <begin position="111"/>
        <end position="134"/>
    </location>
</feature>
<dbReference type="RefSeq" id="WP_207216474.1">
    <property type="nucleotide sequence ID" value="NZ_SGWX01000001.1"/>
</dbReference>
<evidence type="ECO:0000313" key="3">
    <source>
        <dbReference type="Proteomes" id="UP000293852"/>
    </source>
</evidence>
<organism evidence="2 3">
    <name type="scientific">Xylanimonas ulmi</name>
    <dbReference type="NCBI Taxonomy" id="228973"/>
    <lineage>
        <taxon>Bacteria</taxon>
        <taxon>Bacillati</taxon>
        <taxon>Actinomycetota</taxon>
        <taxon>Actinomycetes</taxon>
        <taxon>Micrococcales</taxon>
        <taxon>Promicromonosporaceae</taxon>
        <taxon>Xylanimonas</taxon>
    </lineage>
</organism>
<dbReference type="AlphaFoldDB" id="A0A4Q7M2R9"/>
<dbReference type="EMBL" id="SGWX01000001">
    <property type="protein sequence ID" value="RZS60768.1"/>
    <property type="molecule type" value="Genomic_DNA"/>
</dbReference>
<keyword evidence="1" id="KW-0812">Transmembrane</keyword>